<dbReference type="GO" id="GO:0015093">
    <property type="term" value="F:ferrous iron transmembrane transporter activity"/>
    <property type="evidence" value="ECO:0007669"/>
    <property type="project" value="TreeGrafter"/>
</dbReference>
<keyword evidence="3" id="KW-0813">Transport</keyword>
<sequence>MELTENKLKQRVQRNILTVSVLILVGKFIAYYLTNSVGVLTDAMESIVNVVAGAISLFSLCLSEKPKDQNHPFGHGKIELISASIEGILISIAGGMIIYEGIKRLLVPTDIQKIDVGIYIIAVSGLLNYLMGWYSIAVGKKYDSIALVAGGKHLQSDTYSTIGLVAGLVLLYFTGIAWIDSAMALIFGSVIIITGISILRKTTDNLLDKADINLLADLADTLNRNRKPEWIDIHNVKVLKSGNSLYMDCDLTIPWYYNIEQGHKIGARLQEAMKAKYSDHAVLNIHLDPCNIFETPKCNKCMCTDCPYRKEKFVAVEEINVTTFIRNEVEFSE</sequence>
<feature type="domain" description="Cation efflux protein cytoplasmic" evidence="9">
    <location>
        <begin position="228"/>
        <end position="290"/>
    </location>
</feature>
<comment type="subcellular location">
    <subcellularLocation>
        <location evidence="1">Membrane</location>
        <topology evidence="1">Multi-pass membrane protein</topology>
    </subcellularLocation>
</comment>
<evidence type="ECO:0000313" key="10">
    <source>
        <dbReference type="EMBL" id="RGR97547.1"/>
    </source>
</evidence>
<evidence type="ECO:0000256" key="1">
    <source>
        <dbReference type="ARBA" id="ARBA00004141"/>
    </source>
</evidence>
<accession>A0A412GRU3</accession>
<evidence type="ECO:0000256" key="3">
    <source>
        <dbReference type="ARBA" id="ARBA00022448"/>
    </source>
</evidence>
<dbReference type="InterPro" id="IPR027469">
    <property type="entry name" value="Cation_efflux_TMD_sf"/>
</dbReference>
<evidence type="ECO:0000259" key="9">
    <source>
        <dbReference type="Pfam" id="PF16916"/>
    </source>
</evidence>
<feature type="transmembrane region" description="Helical" evidence="7">
    <location>
        <begin position="83"/>
        <end position="102"/>
    </location>
</feature>
<keyword evidence="11" id="KW-1185">Reference proteome</keyword>
<keyword evidence="5 7" id="KW-1133">Transmembrane helix</keyword>
<dbReference type="InterPro" id="IPR027470">
    <property type="entry name" value="Cation_efflux_CTD"/>
</dbReference>
<gene>
    <name evidence="10" type="ORF">DWY20_06485</name>
</gene>
<dbReference type="Gene3D" id="1.20.1510.10">
    <property type="entry name" value="Cation efflux protein transmembrane domain"/>
    <property type="match status" value="1"/>
</dbReference>
<evidence type="ECO:0000313" key="11">
    <source>
        <dbReference type="Proteomes" id="UP000285864"/>
    </source>
</evidence>
<evidence type="ECO:0000256" key="6">
    <source>
        <dbReference type="ARBA" id="ARBA00023136"/>
    </source>
</evidence>
<dbReference type="GO" id="GO:0005886">
    <property type="term" value="C:plasma membrane"/>
    <property type="evidence" value="ECO:0007669"/>
    <property type="project" value="TreeGrafter"/>
</dbReference>
<dbReference type="SUPFAM" id="SSF161111">
    <property type="entry name" value="Cation efflux protein transmembrane domain-like"/>
    <property type="match status" value="1"/>
</dbReference>
<dbReference type="PANTHER" id="PTHR43840">
    <property type="entry name" value="MITOCHONDRIAL METAL TRANSPORTER 1-RELATED"/>
    <property type="match status" value="1"/>
</dbReference>
<dbReference type="NCBIfam" id="TIGR01297">
    <property type="entry name" value="CDF"/>
    <property type="match status" value="1"/>
</dbReference>
<dbReference type="GO" id="GO:0015086">
    <property type="term" value="F:cadmium ion transmembrane transporter activity"/>
    <property type="evidence" value="ECO:0007669"/>
    <property type="project" value="TreeGrafter"/>
</dbReference>
<dbReference type="InterPro" id="IPR050291">
    <property type="entry name" value="CDF_Transporter"/>
</dbReference>
<name>A0A412GRU3_9BACT</name>
<evidence type="ECO:0000256" key="5">
    <source>
        <dbReference type="ARBA" id="ARBA00022989"/>
    </source>
</evidence>
<keyword evidence="6 7" id="KW-0472">Membrane</keyword>
<comment type="similarity">
    <text evidence="2">Belongs to the cation diffusion facilitator (CDF) transporter (TC 2.A.4) family.</text>
</comment>
<organism evidence="10 11">
    <name type="scientific">Phocaeicola coprocola</name>
    <dbReference type="NCBI Taxonomy" id="310298"/>
    <lineage>
        <taxon>Bacteria</taxon>
        <taxon>Pseudomonadati</taxon>
        <taxon>Bacteroidota</taxon>
        <taxon>Bacteroidia</taxon>
        <taxon>Bacteroidales</taxon>
        <taxon>Bacteroidaceae</taxon>
        <taxon>Phocaeicola</taxon>
    </lineage>
</organism>
<feature type="transmembrane region" description="Helical" evidence="7">
    <location>
        <begin position="46"/>
        <end position="62"/>
    </location>
</feature>
<dbReference type="Pfam" id="PF01545">
    <property type="entry name" value="Cation_efflux"/>
    <property type="match status" value="1"/>
</dbReference>
<dbReference type="AlphaFoldDB" id="A0A412GRU3"/>
<protein>
    <submittedName>
        <fullName evidence="10">Cation transporter</fullName>
    </submittedName>
</protein>
<feature type="transmembrane region" description="Helical" evidence="7">
    <location>
        <begin position="158"/>
        <end position="176"/>
    </location>
</feature>
<dbReference type="SUPFAM" id="SSF160240">
    <property type="entry name" value="Cation efflux protein cytoplasmic domain-like"/>
    <property type="match status" value="1"/>
</dbReference>
<reference evidence="10 11" key="1">
    <citation type="submission" date="2018-08" db="EMBL/GenBank/DDBJ databases">
        <title>A genome reference for cultivated species of the human gut microbiota.</title>
        <authorList>
            <person name="Zou Y."/>
            <person name="Xue W."/>
            <person name="Luo G."/>
        </authorList>
    </citation>
    <scope>NUCLEOTIDE SEQUENCE [LARGE SCALE GENOMIC DNA]</scope>
    <source>
        <strain evidence="10 11">AF24-2</strain>
    </source>
</reference>
<feature type="domain" description="Cation efflux protein transmembrane" evidence="8">
    <location>
        <begin position="17"/>
        <end position="207"/>
    </location>
</feature>
<proteinExistence type="inferred from homology"/>
<evidence type="ECO:0000256" key="4">
    <source>
        <dbReference type="ARBA" id="ARBA00022692"/>
    </source>
</evidence>
<dbReference type="Proteomes" id="UP000285864">
    <property type="component" value="Unassembled WGS sequence"/>
</dbReference>
<dbReference type="InterPro" id="IPR058533">
    <property type="entry name" value="Cation_efflux_TM"/>
</dbReference>
<dbReference type="GO" id="GO:0006882">
    <property type="term" value="P:intracellular zinc ion homeostasis"/>
    <property type="evidence" value="ECO:0007669"/>
    <property type="project" value="TreeGrafter"/>
</dbReference>
<dbReference type="InterPro" id="IPR002524">
    <property type="entry name" value="Cation_efflux"/>
</dbReference>
<evidence type="ECO:0000256" key="2">
    <source>
        <dbReference type="ARBA" id="ARBA00008114"/>
    </source>
</evidence>
<dbReference type="Pfam" id="PF16916">
    <property type="entry name" value="ZT_dimer"/>
    <property type="match status" value="1"/>
</dbReference>
<evidence type="ECO:0000259" key="8">
    <source>
        <dbReference type="Pfam" id="PF01545"/>
    </source>
</evidence>
<dbReference type="Gene3D" id="3.30.70.1350">
    <property type="entry name" value="Cation efflux protein, cytoplasmic domain"/>
    <property type="match status" value="1"/>
</dbReference>
<feature type="transmembrane region" description="Helical" evidence="7">
    <location>
        <begin position="117"/>
        <end position="137"/>
    </location>
</feature>
<dbReference type="RefSeq" id="WP_118484021.1">
    <property type="nucleotide sequence ID" value="NZ_CATZZN010000010.1"/>
</dbReference>
<dbReference type="EMBL" id="QRUU01000021">
    <property type="protein sequence ID" value="RGR97547.1"/>
    <property type="molecule type" value="Genomic_DNA"/>
</dbReference>
<comment type="caution">
    <text evidence="10">The sequence shown here is derived from an EMBL/GenBank/DDBJ whole genome shotgun (WGS) entry which is preliminary data.</text>
</comment>
<dbReference type="GO" id="GO:0015341">
    <property type="term" value="F:zinc efflux antiporter activity"/>
    <property type="evidence" value="ECO:0007669"/>
    <property type="project" value="TreeGrafter"/>
</dbReference>
<feature type="transmembrane region" description="Helical" evidence="7">
    <location>
        <begin position="182"/>
        <end position="199"/>
    </location>
</feature>
<evidence type="ECO:0000256" key="7">
    <source>
        <dbReference type="SAM" id="Phobius"/>
    </source>
</evidence>
<feature type="transmembrane region" description="Helical" evidence="7">
    <location>
        <begin position="16"/>
        <end position="34"/>
    </location>
</feature>
<keyword evidence="4 7" id="KW-0812">Transmembrane</keyword>
<dbReference type="PANTHER" id="PTHR43840:SF15">
    <property type="entry name" value="MITOCHONDRIAL METAL TRANSPORTER 1-RELATED"/>
    <property type="match status" value="1"/>
</dbReference>
<dbReference type="InterPro" id="IPR036837">
    <property type="entry name" value="Cation_efflux_CTD_sf"/>
</dbReference>